<gene>
    <name evidence="3" type="ORF">AArcMg_2646</name>
</gene>
<dbReference type="InterPro" id="IPR058444">
    <property type="entry name" value="DUF8131"/>
</dbReference>
<keyword evidence="1" id="KW-0472">Membrane</keyword>
<name>A0A346PSZ1_9EURY</name>
<feature type="transmembrane region" description="Helical" evidence="1">
    <location>
        <begin position="6"/>
        <end position="24"/>
    </location>
</feature>
<keyword evidence="4" id="KW-1185">Reference proteome</keyword>
<dbReference type="GeneID" id="37643136"/>
<dbReference type="EMBL" id="CP027033">
    <property type="protein sequence ID" value="AXR82636.1"/>
    <property type="molecule type" value="Genomic_DNA"/>
</dbReference>
<evidence type="ECO:0000313" key="4">
    <source>
        <dbReference type="Proteomes" id="UP000258613"/>
    </source>
</evidence>
<organism evidence="3 4">
    <name type="scientific">Natrarchaeobaculum sulfurireducens</name>
    <dbReference type="NCBI Taxonomy" id="2044521"/>
    <lineage>
        <taxon>Archaea</taxon>
        <taxon>Methanobacteriati</taxon>
        <taxon>Methanobacteriota</taxon>
        <taxon>Stenosarchaea group</taxon>
        <taxon>Halobacteria</taxon>
        <taxon>Halobacteriales</taxon>
        <taxon>Natrialbaceae</taxon>
        <taxon>Natrarchaeobaculum</taxon>
    </lineage>
</organism>
<proteinExistence type="predicted"/>
<dbReference type="Proteomes" id="UP000258613">
    <property type="component" value="Chromosome"/>
</dbReference>
<dbReference type="Pfam" id="PF26452">
    <property type="entry name" value="DUF8131"/>
    <property type="match status" value="1"/>
</dbReference>
<evidence type="ECO:0000256" key="1">
    <source>
        <dbReference type="SAM" id="Phobius"/>
    </source>
</evidence>
<keyword evidence="1" id="KW-0812">Transmembrane</keyword>
<dbReference type="OrthoDB" id="170780at2157"/>
<reference evidence="4" key="1">
    <citation type="submission" date="2018-02" db="EMBL/GenBank/DDBJ databases">
        <title>Phenotypic and genomic properties of facultatively anaerobic sulfur-reducing natronoarchaea from hypersaline soda lakes.</title>
        <authorList>
            <person name="Sorokin D.Y."/>
            <person name="Kublanov I.V."/>
            <person name="Roman P."/>
            <person name="Sinninghe Damste J.S."/>
            <person name="Golyshin P.N."/>
            <person name="Rojo D."/>
            <person name="Ciordia S."/>
            <person name="Mena M.D.C."/>
            <person name="Ferrer M."/>
            <person name="Messina E."/>
            <person name="Smedile F."/>
            <person name="La Spada G."/>
            <person name="La Cono V."/>
            <person name="Yakimov M.M."/>
        </authorList>
    </citation>
    <scope>NUCLEOTIDE SEQUENCE [LARGE SCALE GENOMIC DNA]</scope>
    <source>
        <strain evidence="4">AArc-Mg</strain>
    </source>
</reference>
<evidence type="ECO:0000259" key="2">
    <source>
        <dbReference type="Pfam" id="PF26452"/>
    </source>
</evidence>
<keyword evidence="1" id="KW-1133">Transmembrane helix</keyword>
<feature type="transmembrane region" description="Helical" evidence="1">
    <location>
        <begin position="31"/>
        <end position="51"/>
    </location>
</feature>
<sequence>MLEDLAPRHAAAVGLLAIVPTIIYGLGAPGLAGYVSTLNVVIIFAAIYIAMSPLEESGGSGDESAAS</sequence>
<feature type="domain" description="DUF8131" evidence="2">
    <location>
        <begin position="3"/>
        <end position="64"/>
    </location>
</feature>
<protein>
    <recommendedName>
        <fullName evidence="2">DUF8131 domain-containing protein</fullName>
    </recommendedName>
</protein>
<dbReference type="AlphaFoldDB" id="A0A346PSZ1"/>
<accession>A0A346PSZ1</accession>
<dbReference type="KEGG" id="nag:AArcMg_2646"/>
<dbReference type="RefSeq" id="WP_117369270.1">
    <property type="nucleotide sequence ID" value="NZ_CP027033.1"/>
</dbReference>
<evidence type="ECO:0000313" key="3">
    <source>
        <dbReference type="EMBL" id="AXR82636.1"/>
    </source>
</evidence>